<name>A0A8S2F8J4_9BILA</name>
<dbReference type="Proteomes" id="UP000682733">
    <property type="component" value="Unassembled WGS sequence"/>
</dbReference>
<organism evidence="2 4">
    <name type="scientific">Didymodactylos carnosus</name>
    <dbReference type="NCBI Taxonomy" id="1234261"/>
    <lineage>
        <taxon>Eukaryota</taxon>
        <taxon>Metazoa</taxon>
        <taxon>Spiralia</taxon>
        <taxon>Gnathifera</taxon>
        <taxon>Rotifera</taxon>
        <taxon>Eurotatoria</taxon>
        <taxon>Bdelloidea</taxon>
        <taxon>Philodinida</taxon>
        <taxon>Philodinidae</taxon>
        <taxon>Didymodactylos</taxon>
    </lineage>
</organism>
<dbReference type="EMBL" id="CAJNOK010025469">
    <property type="protein sequence ID" value="CAF1390529.1"/>
    <property type="molecule type" value="Genomic_DNA"/>
</dbReference>
<dbReference type="EMBL" id="CAJOBA010047174">
    <property type="protein sequence ID" value="CAF4198134.1"/>
    <property type="molecule type" value="Genomic_DNA"/>
</dbReference>
<evidence type="ECO:0000256" key="1">
    <source>
        <dbReference type="SAM" id="MobiDB-lite"/>
    </source>
</evidence>
<sequence>MDKTGDLGSSSLINNENPNYGSIRHNGQEKLSSLY</sequence>
<feature type="non-terminal residue" evidence="2">
    <location>
        <position position="35"/>
    </location>
</feature>
<accession>A0A8S2F8J4</accession>
<dbReference type="Proteomes" id="UP000677228">
    <property type="component" value="Unassembled WGS sequence"/>
</dbReference>
<proteinExistence type="predicted"/>
<protein>
    <submittedName>
        <fullName evidence="2">Uncharacterized protein</fullName>
    </submittedName>
</protein>
<evidence type="ECO:0000313" key="2">
    <source>
        <dbReference type="EMBL" id="CAF1390529.1"/>
    </source>
</evidence>
<feature type="region of interest" description="Disordered" evidence="1">
    <location>
        <begin position="1"/>
        <end position="35"/>
    </location>
</feature>
<comment type="caution">
    <text evidence="2">The sequence shown here is derived from an EMBL/GenBank/DDBJ whole genome shotgun (WGS) entry which is preliminary data.</text>
</comment>
<feature type="compositionally biased region" description="Polar residues" evidence="1">
    <location>
        <begin position="7"/>
        <end position="20"/>
    </location>
</feature>
<gene>
    <name evidence="2" type="ORF">OVA965_LOCUS32550</name>
    <name evidence="3" type="ORF">TMI583_LOCUS33410</name>
</gene>
<reference evidence="2" key="1">
    <citation type="submission" date="2021-02" db="EMBL/GenBank/DDBJ databases">
        <authorList>
            <person name="Nowell W R."/>
        </authorList>
    </citation>
    <scope>NUCLEOTIDE SEQUENCE</scope>
</reference>
<dbReference type="AlphaFoldDB" id="A0A8S2F8J4"/>
<evidence type="ECO:0000313" key="3">
    <source>
        <dbReference type="EMBL" id="CAF4198134.1"/>
    </source>
</evidence>
<evidence type="ECO:0000313" key="4">
    <source>
        <dbReference type="Proteomes" id="UP000677228"/>
    </source>
</evidence>